<comment type="caution">
    <text evidence="3">The sequence shown here is derived from an EMBL/GenBank/DDBJ whole genome shotgun (WGS) entry which is preliminary data.</text>
</comment>
<reference evidence="3 4" key="1">
    <citation type="submission" date="2011-01" db="EMBL/GenBank/DDBJ databases">
        <authorList>
            <person name="Weinstock G."/>
            <person name="Sodergren E."/>
            <person name="Clifton S."/>
            <person name="Fulton L."/>
            <person name="Fulton B."/>
            <person name="Courtney L."/>
            <person name="Fronick C."/>
            <person name="Harrison M."/>
            <person name="Strong C."/>
            <person name="Farmer C."/>
            <person name="Delahaunty K."/>
            <person name="Markovic C."/>
            <person name="Hall O."/>
            <person name="Minx P."/>
            <person name="Tomlinson C."/>
            <person name="Mitreva M."/>
            <person name="Hou S."/>
            <person name="Chen J."/>
            <person name="Wollam A."/>
            <person name="Pepin K.H."/>
            <person name="Johnson M."/>
            <person name="Bhonagiri V."/>
            <person name="Zhang X."/>
            <person name="Suruliraj S."/>
            <person name="Warren W."/>
            <person name="Chinwalla A."/>
            <person name="Mardis E.R."/>
            <person name="Wilson R.K."/>
        </authorList>
    </citation>
    <scope>NUCLEOTIDE SEQUENCE [LARGE SCALE GENOMIC DNA]</scope>
    <source>
        <strain evidence="4">DSM 22608 / JCM 16073 / KCTC 15190 / YIT 12066</strain>
    </source>
</reference>
<dbReference type="HOGENOM" id="CLU_1314831_0_0_6"/>
<gene>
    <name evidence="3" type="ORF">HMPREF9444_01426</name>
</gene>
<keyword evidence="4" id="KW-1185">Reference proteome</keyword>
<dbReference type="eggNOG" id="COG3385">
    <property type="taxonomic scope" value="Bacteria"/>
</dbReference>
<dbReference type="Proteomes" id="UP000018458">
    <property type="component" value="Unassembled WGS sequence"/>
</dbReference>
<protein>
    <recommendedName>
        <fullName evidence="2">Transposase IS701-like DDE domain-containing protein</fullName>
    </recommendedName>
</protein>
<feature type="domain" description="Transposase IS701-like DDE" evidence="2">
    <location>
        <begin position="30"/>
        <end position="121"/>
    </location>
</feature>
<dbReference type="AlphaFoldDB" id="E8LL20"/>
<accession>E8LL20</accession>
<proteinExistence type="predicted"/>
<dbReference type="EMBL" id="AEVO01000082">
    <property type="protein sequence ID" value="EFY06782.1"/>
    <property type="molecule type" value="Genomic_DNA"/>
</dbReference>
<evidence type="ECO:0000259" key="2">
    <source>
        <dbReference type="Pfam" id="PF13546"/>
    </source>
</evidence>
<sequence length="209" mass="23823">MYGLLTSVFNYSGIHQKTQSRKGYSQCNCTDQVFYDITSNPKLNWRKLCLLLAQKLIRKITPTMTCAKCFVLDDTIMERPRSKKVELLSRTYDHVSHRQVKGFTNLLLAWTDGLSSVPVINAIVSSSKIICPERNYIDKRTHGAERRKEQGIFKCYEANANQCRTQYLKKGRTCPDGPASEPHKRSATGTRRSLHNRQYCCLAVGIIGL</sequence>
<name>E8LL20_SUCHY</name>
<evidence type="ECO:0000313" key="4">
    <source>
        <dbReference type="Proteomes" id="UP000018458"/>
    </source>
</evidence>
<dbReference type="STRING" id="762983.HMPREF9444_01426"/>
<evidence type="ECO:0000313" key="3">
    <source>
        <dbReference type="EMBL" id="EFY06782.1"/>
    </source>
</evidence>
<dbReference type="Pfam" id="PF13546">
    <property type="entry name" value="DDE_5"/>
    <property type="match status" value="1"/>
</dbReference>
<organism evidence="3 4">
    <name type="scientific">Succinatimonas hippei (strain DSM 22608 / JCM 16073 / KCTC 15190 / YIT 12066)</name>
    <dbReference type="NCBI Taxonomy" id="762983"/>
    <lineage>
        <taxon>Bacteria</taxon>
        <taxon>Pseudomonadati</taxon>
        <taxon>Pseudomonadota</taxon>
        <taxon>Gammaproteobacteria</taxon>
        <taxon>Aeromonadales</taxon>
        <taxon>Succinivibrionaceae</taxon>
        <taxon>Succinatimonas</taxon>
    </lineage>
</organism>
<dbReference type="InterPro" id="IPR038721">
    <property type="entry name" value="IS701-like_DDE_dom"/>
</dbReference>
<feature type="region of interest" description="Disordered" evidence="1">
    <location>
        <begin position="172"/>
        <end position="191"/>
    </location>
</feature>
<evidence type="ECO:0000256" key="1">
    <source>
        <dbReference type="SAM" id="MobiDB-lite"/>
    </source>
</evidence>